<sequence>MVEGAIAQKLSQTQAVLYRQFAAAPTDRTQVGRIRITDHHWTELSGQPTVEVVGTYHLKGGSLTNAQRGQTREFDVYLQRGATKDQWLLLEPVNVQSGDSPKWQAIPLLTASENGPENPG</sequence>
<keyword evidence="2" id="KW-1185">Reference proteome</keyword>
<evidence type="ECO:0000313" key="1">
    <source>
        <dbReference type="EMBL" id="OKH50101.1"/>
    </source>
</evidence>
<dbReference type="AlphaFoldDB" id="A0A1U7J9I5"/>
<gene>
    <name evidence="1" type="ORF">NIES30_05210</name>
</gene>
<dbReference type="STRING" id="549789.NIES30_05210"/>
<accession>A0A1U7J9I5</accession>
<comment type="caution">
    <text evidence="1">The sequence shown here is derived from an EMBL/GenBank/DDBJ whole genome shotgun (WGS) entry which is preliminary data.</text>
</comment>
<proteinExistence type="predicted"/>
<dbReference type="Proteomes" id="UP000185557">
    <property type="component" value="Unassembled WGS sequence"/>
</dbReference>
<organism evidence="1 2">
    <name type="scientific">Phormidium tenue NIES-30</name>
    <dbReference type="NCBI Taxonomy" id="549789"/>
    <lineage>
        <taxon>Bacteria</taxon>
        <taxon>Bacillati</taxon>
        <taxon>Cyanobacteriota</taxon>
        <taxon>Cyanophyceae</taxon>
        <taxon>Oscillatoriophycideae</taxon>
        <taxon>Oscillatoriales</taxon>
        <taxon>Oscillatoriaceae</taxon>
        <taxon>Phormidium</taxon>
    </lineage>
</organism>
<protein>
    <submittedName>
        <fullName evidence="1">Uncharacterized protein</fullName>
    </submittedName>
</protein>
<evidence type="ECO:0000313" key="2">
    <source>
        <dbReference type="Proteomes" id="UP000185557"/>
    </source>
</evidence>
<name>A0A1U7J9I5_9CYAN</name>
<dbReference type="EMBL" id="MRCG01000002">
    <property type="protein sequence ID" value="OKH50101.1"/>
    <property type="molecule type" value="Genomic_DNA"/>
</dbReference>
<reference evidence="1 2" key="1">
    <citation type="submission" date="2016-11" db="EMBL/GenBank/DDBJ databases">
        <title>Draft Genome Sequences of Nine Cyanobacterial Strains from Diverse Habitats.</title>
        <authorList>
            <person name="Zhu T."/>
            <person name="Hou S."/>
            <person name="Lu X."/>
            <person name="Hess W.R."/>
        </authorList>
    </citation>
    <scope>NUCLEOTIDE SEQUENCE [LARGE SCALE GENOMIC DNA]</scope>
    <source>
        <strain evidence="1 2">NIES-30</strain>
    </source>
</reference>